<dbReference type="GO" id="GO:0005783">
    <property type="term" value="C:endoplasmic reticulum"/>
    <property type="evidence" value="ECO:0007669"/>
    <property type="project" value="TreeGrafter"/>
</dbReference>
<gene>
    <name evidence="7" type="ORF">TOT_040000692</name>
</gene>
<dbReference type="OrthoDB" id="5788137at2759"/>
<dbReference type="KEGG" id="tot:TOT_040000692"/>
<evidence type="ECO:0000256" key="3">
    <source>
        <dbReference type="ARBA" id="ARBA00022989"/>
    </source>
</evidence>
<reference evidence="7 8" key="1">
    <citation type="journal article" date="2012" name="MBio">
        <title>Comparative genome analysis of three eukaryotic parasites with differing abilities to transform leukocytes reveals key mediators of Theileria-induced leukocyte transformation.</title>
        <authorList>
            <person name="Hayashida K."/>
            <person name="Hara Y."/>
            <person name="Abe T."/>
            <person name="Yamasaki C."/>
            <person name="Toyoda A."/>
            <person name="Kosuge T."/>
            <person name="Suzuki Y."/>
            <person name="Sato Y."/>
            <person name="Kawashima S."/>
            <person name="Katayama T."/>
            <person name="Wakaguri H."/>
            <person name="Inoue N."/>
            <person name="Homma K."/>
            <person name="Tada-Umezaki M."/>
            <person name="Yagi Y."/>
            <person name="Fujii Y."/>
            <person name="Habara T."/>
            <person name="Kanehisa M."/>
            <person name="Watanabe H."/>
            <person name="Ito K."/>
            <person name="Gojobori T."/>
            <person name="Sugawara H."/>
            <person name="Imanishi T."/>
            <person name="Weir W."/>
            <person name="Gardner M."/>
            <person name="Pain A."/>
            <person name="Shiels B."/>
            <person name="Hattori M."/>
            <person name="Nene V."/>
            <person name="Sugimoto C."/>
        </authorList>
    </citation>
    <scope>NUCLEOTIDE SEQUENCE [LARGE SCALE GENOMIC DNA]</scope>
    <source>
        <strain evidence="7 8">Shintoku</strain>
    </source>
</reference>
<name>J7MEZ5_THEOR</name>
<dbReference type="PROSITE" id="PS50244">
    <property type="entry name" value="S5A_REDUCTASE"/>
    <property type="match status" value="1"/>
</dbReference>
<dbReference type="Proteomes" id="UP000003786">
    <property type="component" value="Chromosome 4"/>
</dbReference>
<sequence>MGFFRTLYSHSDFLVRSFFTVSLFAVLLTYSFKPLFTYTLYGKRLKSYYLKVSPKFLVPKNCFANFYLLSILLNIFLFYKERLEITNLYRVMYITHVLRRLLEQAFLFTKLPKPSFLHVVGYLFGLWYFYSLIFSYYVATALALNNPSSYYPFGYSVLLNCFAQFLQFYSHVKLSELRRDVKDETRVYKVPTAGPFKYILCPHYLAEILIYVSLCCNLNM</sequence>
<dbReference type="PANTHER" id="PTHR14624">
    <property type="entry name" value="DFG10 PROTEIN"/>
    <property type="match status" value="1"/>
</dbReference>
<dbReference type="STRING" id="869250.J7MEZ5"/>
<dbReference type="EMBL" id="AP011949">
    <property type="protein sequence ID" value="BAM42324.1"/>
    <property type="molecule type" value="Genomic_DNA"/>
</dbReference>
<dbReference type="GO" id="GO:0006488">
    <property type="term" value="P:dolichol-linked oligosaccharide biosynthetic process"/>
    <property type="evidence" value="ECO:0007669"/>
    <property type="project" value="InterPro"/>
</dbReference>
<feature type="transmembrane region" description="Helical" evidence="5">
    <location>
        <begin position="116"/>
        <end position="138"/>
    </location>
</feature>
<dbReference type="PANTHER" id="PTHR14624:SF0">
    <property type="entry name" value="POLYPRENOL REDUCTASE"/>
    <property type="match status" value="1"/>
</dbReference>
<keyword evidence="2 5" id="KW-0812">Transmembrane</keyword>
<evidence type="ECO:0000313" key="7">
    <source>
        <dbReference type="EMBL" id="BAM42324.1"/>
    </source>
</evidence>
<keyword evidence="4 5" id="KW-0472">Membrane</keyword>
<dbReference type="RefSeq" id="XP_009692625.1">
    <property type="nucleotide sequence ID" value="XM_009694330.1"/>
</dbReference>
<protein>
    <recommendedName>
        <fullName evidence="6">3-oxo-5-alpha-steroid 4-dehydrogenase C-terminal domain-containing protein</fullName>
    </recommendedName>
</protein>
<dbReference type="AlphaFoldDB" id="J7MEZ5"/>
<keyword evidence="3 5" id="KW-1133">Transmembrane helix</keyword>
<feature type="transmembrane region" description="Helical" evidence="5">
    <location>
        <begin position="20"/>
        <end position="41"/>
    </location>
</feature>
<evidence type="ECO:0000256" key="1">
    <source>
        <dbReference type="ARBA" id="ARBA00004127"/>
    </source>
</evidence>
<organism evidence="7 8">
    <name type="scientific">Theileria orientalis strain Shintoku</name>
    <dbReference type="NCBI Taxonomy" id="869250"/>
    <lineage>
        <taxon>Eukaryota</taxon>
        <taxon>Sar</taxon>
        <taxon>Alveolata</taxon>
        <taxon>Apicomplexa</taxon>
        <taxon>Aconoidasida</taxon>
        <taxon>Piroplasmida</taxon>
        <taxon>Theileriidae</taxon>
        <taxon>Theileria</taxon>
    </lineage>
</organism>
<comment type="subcellular location">
    <subcellularLocation>
        <location evidence="1">Endomembrane system</location>
        <topology evidence="1">Multi-pass membrane protein</topology>
    </subcellularLocation>
</comment>
<dbReference type="GO" id="GO:0003865">
    <property type="term" value="F:3-oxo-5-alpha-steroid 4-dehydrogenase activity"/>
    <property type="evidence" value="ECO:0007669"/>
    <property type="project" value="TreeGrafter"/>
</dbReference>
<dbReference type="InterPro" id="IPR039698">
    <property type="entry name" value="Dfg10/SRD5A3"/>
</dbReference>
<evidence type="ECO:0000256" key="2">
    <source>
        <dbReference type="ARBA" id="ARBA00022692"/>
    </source>
</evidence>
<evidence type="ECO:0000313" key="8">
    <source>
        <dbReference type="Proteomes" id="UP000003786"/>
    </source>
</evidence>
<proteinExistence type="predicted"/>
<dbReference type="GO" id="GO:0016095">
    <property type="term" value="P:polyprenol catabolic process"/>
    <property type="evidence" value="ECO:0007669"/>
    <property type="project" value="TreeGrafter"/>
</dbReference>
<dbReference type="OMA" id="WSLHGKN"/>
<feature type="domain" description="3-oxo-5-alpha-steroid 4-dehydrogenase C-terminal" evidence="6">
    <location>
        <begin position="121"/>
        <end position="214"/>
    </location>
</feature>
<dbReference type="GeneID" id="20716739"/>
<dbReference type="eggNOG" id="ENOG502QY6B">
    <property type="taxonomic scope" value="Eukaryota"/>
</dbReference>
<evidence type="ECO:0000259" key="6">
    <source>
        <dbReference type="Pfam" id="PF02544"/>
    </source>
</evidence>
<evidence type="ECO:0000256" key="5">
    <source>
        <dbReference type="SAM" id="Phobius"/>
    </source>
</evidence>
<dbReference type="UniPathway" id="UPA00378"/>
<dbReference type="VEuPathDB" id="PiroplasmaDB:TOT_040000692"/>
<feature type="transmembrane region" description="Helical" evidence="5">
    <location>
        <begin position="62"/>
        <end position="79"/>
    </location>
</feature>
<dbReference type="Pfam" id="PF02544">
    <property type="entry name" value="Steroid_dh"/>
    <property type="match status" value="1"/>
</dbReference>
<dbReference type="InterPro" id="IPR001104">
    <property type="entry name" value="3-oxo-5_a-steroid_4-DH_C"/>
</dbReference>
<feature type="transmembrane region" description="Helical" evidence="5">
    <location>
        <begin position="150"/>
        <end position="169"/>
    </location>
</feature>
<evidence type="ECO:0000256" key="4">
    <source>
        <dbReference type="ARBA" id="ARBA00023136"/>
    </source>
</evidence>
<accession>J7MEZ5</accession>
<keyword evidence="8" id="KW-1185">Reference proteome</keyword>